<gene>
    <name evidence="1" type="ORF">MUK42_17211</name>
</gene>
<evidence type="ECO:0000313" key="2">
    <source>
        <dbReference type="Proteomes" id="UP001055439"/>
    </source>
</evidence>
<reference evidence="1" key="1">
    <citation type="submission" date="2022-05" db="EMBL/GenBank/DDBJ databases">
        <title>The Musa troglodytarum L. genome provides insights into the mechanism of non-climacteric behaviour and enrichment of carotenoids.</title>
        <authorList>
            <person name="Wang J."/>
        </authorList>
    </citation>
    <scope>NUCLEOTIDE SEQUENCE</scope>
    <source>
        <tissue evidence="1">Leaf</tissue>
    </source>
</reference>
<proteinExistence type="predicted"/>
<keyword evidence="2" id="KW-1185">Reference proteome</keyword>
<organism evidence="1 2">
    <name type="scientific">Musa troglodytarum</name>
    <name type="common">fe'i banana</name>
    <dbReference type="NCBI Taxonomy" id="320322"/>
    <lineage>
        <taxon>Eukaryota</taxon>
        <taxon>Viridiplantae</taxon>
        <taxon>Streptophyta</taxon>
        <taxon>Embryophyta</taxon>
        <taxon>Tracheophyta</taxon>
        <taxon>Spermatophyta</taxon>
        <taxon>Magnoliopsida</taxon>
        <taxon>Liliopsida</taxon>
        <taxon>Zingiberales</taxon>
        <taxon>Musaceae</taxon>
        <taxon>Musa</taxon>
    </lineage>
</organism>
<evidence type="ECO:0000313" key="1">
    <source>
        <dbReference type="EMBL" id="URE36833.1"/>
    </source>
</evidence>
<accession>A0A9E7KWH7</accession>
<dbReference type="PANTHER" id="PTHR48155:SF1">
    <property type="entry name" value="F-BOX DOMAIN-CONTAINING PROTEIN"/>
    <property type="match status" value="1"/>
</dbReference>
<protein>
    <submittedName>
        <fullName evidence="1">FBOX</fullName>
    </submittedName>
</protein>
<dbReference type="EMBL" id="CP097510">
    <property type="protein sequence ID" value="URE36833.1"/>
    <property type="molecule type" value="Genomic_DNA"/>
</dbReference>
<dbReference type="AlphaFoldDB" id="A0A9E7KWH7"/>
<dbReference type="PANTHER" id="PTHR48155">
    <property type="entry name" value="OS09G0497600 PROTEIN"/>
    <property type="match status" value="1"/>
</dbReference>
<dbReference type="Proteomes" id="UP001055439">
    <property type="component" value="Chromosome 8"/>
</dbReference>
<dbReference type="OrthoDB" id="1647530at2759"/>
<sequence>MRSPLDTFIACGRSRDEAHELASEIWLAIINNLEENKHTFLLLERFAQEGDLFLPFPYSRSYKVLRRVFKKLFTDYRDYLSRADYYDALACAKSMLKD</sequence>
<name>A0A9E7KWH7_9LILI</name>